<dbReference type="RefSeq" id="WP_046218394.1">
    <property type="nucleotide sequence ID" value="NZ_CP015328.1"/>
</dbReference>
<feature type="domain" description="DUF4825" evidence="1">
    <location>
        <begin position="41"/>
        <end position="133"/>
    </location>
</feature>
<dbReference type="OrthoDB" id="2352542at2"/>
<dbReference type="KEGG" id="beo:BEH_26390"/>
<evidence type="ECO:0000313" key="2">
    <source>
        <dbReference type="EMBL" id="AWG44317.1"/>
    </source>
</evidence>
<proteinExistence type="predicted"/>
<evidence type="ECO:0000313" key="3">
    <source>
        <dbReference type="Proteomes" id="UP000036202"/>
    </source>
</evidence>
<geneLocation type="plasmid" evidence="3">
    <name>pbeh6</name>
</geneLocation>
<dbReference type="PROSITE" id="PS51257">
    <property type="entry name" value="PROKAR_LIPOPROTEIN"/>
    <property type="match status" value="1"/>
</dbReference>
<name>A0A2S1LZS2_9BACI</name>
<dbReference type="Proteomes" id="UP000036202">
    <property type="component" value="Plasmid pbeh6"/>
</dbReference>
<keyword evidence="2" id="KW-0614">Plasmid</keyword>
<reference evidence="2 3" key="1">
    <citation type="journal article" date="2015" name="PLoS ONE">
        <title>Genome Sequence of Bacillus endophyticus and Analysis of Its Companion Mechanism in the Ketogulonigenium vulgare-Bacillus Strain Consortium.</title>
        <authorList>
            <person name="Jia N."/>
            <person name="Du J."/>
            <person name="Ding M.Z."/>
            <person name="Gao F."/>
            <person name="Yuan Y.J."/>
        </authorList>
    </citation>
    <scope>NUCLEOTIDE SEQUENCE [LARGE SCALE GENOMIC DNA]</scope>
    <source>
        <strain evidence="2 3">Hbe603</strain>
        <plasmid evidence="3">pbeh6</plasmid>
    </source>
</reference>
<dbReference type="Pfam" id="PF16107">
    <property type="entry name" value="DUF4825"/>
    <property type="match status" value="1"/>
</dbReference>
<dbReference type="EMBL" id="CP015328">
    <property type="protein sequence ID" value="AWG44317.1"/>
    <property type="molecule type" value="Genomic_DNA"/>
</dbReference>
<dbReference type="AlphaFoldDB" id="A0A2S1LZS2"/>
<evidence type="ECO:0000259" key="1">
    <source>
        <dbReference type="Pfam" id="PF16107"/>
    </source>
</evidence>
<protein>
    <recommendedName>
        <fullName evidence="1">DUF4825 domain-containing protein</fullName>
    </recommendedName>
</protein>
<sequence length="172" mass="19750">MRKTINTIVITASLAILFLAGCNSKMSPITLKDVQAENYEKYENSYVGNNSAISGIVNNSPGNLTFKSMSLKEDSATIEYGMPQNLDSEEEAEAHNFWFENKNYNKYLTFNAGILFFLVQNLDYIKLEVNFDGDNVNYNISRKDFYNKYPSLLDKQNRDLKTYIDELKDLSE</sequence>
<keyword evidence="3" id="KW-1185">Reference proteome</keyword>
<gene>
    <name evidence="2" type="ORF">BEH_26390</name>
</gene>
<dbReference type="InterPro" id="IPR032250">
    <property type="entry name" value="DUF4825"/>
</dbReference>
<accession>A0A2S1LZS2</accession>
<organism evidence="2 3">
    <name type="scientific">Priestia filamentosa</name>
    <dbReference type="NCBI Taxonomy" id="1402861"/>
    <lineage>
        <taxon>Bacteria</taxon>
        <taxon>Bacillati</taxon>
        <taxon>Bacillota</taxon>
        <taxon>Bacilli</taxon>
        <taxon>Bacillales</taxon>
        <taxon>Bacillaceae</taxon>
        <taxon>Priestia</taxon>
    </lineage>
</organism>